<feature type="compositionally biased region" description="Polar residues" evidence="1">
    <location>
        <begin position="139"/>
        <end position="148"/>
    </location>
</feature>
<feature type="compositionally biased region" description="Polar residues" evidence="1">
    <location>
        <begin position="281"/>
        <end position="290"/>
    </location>
</feature>
<keyword evidence="2" id="KW-0472">Membrane</keyword>
<evidence type="ECO:0000256" key="2">
    <source>
        <dbReference type="SAM" id="Phobius"/>
    </source>
</evidence>
<evidence type="ECO:0000313" key="3">
    <source>
        <dbReference type="EMBL" id="CAL5224761.1"/>
    </source>
</evidence>
<proteinExistence type="predicted"/>
<name>A0ABP1FY01_9CHLO</name>
<feature type="compositionally biased region" description="Basic and acidic residues" evidence="1">
    <location>
        <begin position="153"/>
        <end position="166"/>
    </location>
</feature>
<comment type="caution">
    <text evidence="3">The sequence shown here is derived from an EMBL/GenBank/DDBJ whole genome shotgun (WGS) entry which is preliminary data.</text>
</comment>
<dbReference type="EMBL" id="CAXHTA020000011">
    <property type="protein sequence ID" value="CAL5224761.1"/>
    <property type="molecule type" value="Genomic_DNA"/>
</dbReference>
<protein>
    <submittedName>
        <fullName evidence="3">G7499 protein</fullName>
    </submittedName>
</protein>
<organism evidence="3 4">
    <name type="scientific">Coccomyxa viridis</name>
    <dbReference type="NCBI Taxonomy" id="1274662"/>
    <lineage>
        <taxon>Eukaryota</taxon>
        <taxon>Viridiplantae</taxon>
        <taxon>Chlorophyta</taxon>
        <taxon>core chlorophytes</taxon>
        <taxon>Trebouxiophyceae</taxon>
        <taxon>Trebouxiophyceae incertae sedis</taxon>
        <taxon>Coccomyxaceae</taxon>
        <taxon>Coccomyxa</taxon>
    </lineage>
</organism>
<keyword evidence="2" id="KW-1133">Transmembrane helix</keyword>
<feature type="region of interest" description="Disordered" evidence="1">
    <location>
        <begin position="137"/>
        <end position="191"/>
    </location>
</feature>
<gene>
    <name evidence="3" type="primary">g7499</name>
    <name evidence="3" type="ORF">VP750_LOCUS6420</name>
</gene>
<dbReference type="Proteomes" id="UP001497392">
    <property type="component" value="Unassembled WGS sequence"/>
</dbReference>
<accession>A0ABP1FY01</accession>
<keyword evidence="2" id="KW-0812">Transmembrane</keyword>
<evidence type="ECO:0000256" key="1">
    <source>
        <dbReference type="SAM" id="MobiDB-lite"/>
    </source>
</evidence>
<feature type="region of interest" description="Disordered" evidence="1">
    <location>
        <begin position="276"/>
        <end position="311"/>
    </location>
</feature>
<sequence length="311" mass="32513">MATARVSCLWSWMEPAEETNMHKTASTQSFDSETAAQPALPNLMRFPSACSTPVSSSDLIAMENLRKKASAGKGGDRPGRYGFYGDTASTAALAASQAAMEEGHTASASPVSRATFNVEQPHDDAEEAQDIPLIHVNWPGSSEQSKASSGHPDGLHTPRRSSERPRSGYPTPETPTAAYGPPKKQKGTGILSAPKRPRCCARCPKPFTIFVSSLVVALVLIVGFMIGHYAAPYIQTMTFMQPAGGTAPSMAPHEGVTSSDGRGIEGAGIGLDTGDLIAKDQSPTSQTNPYLVTGRKGMGSPAPLAVTPGGV</sequence>
<feature type="transmembrane region" description="Helical" evidence="2">
    <location>
        <begin position="207"/>
        <end position="231"/>
    </location>
</feature>
<evidence type="ECO:0000313" key="4">
    <source>
        <dbReference type="Proteomes" id="UP001497392"/>
    </source>
</evidence>
<keyword evidence="4" id="KW-1185">Reference proteome</keyword>
<reference evidence="3 4" key="1">
    <citation type="submission" date="2024-06" db="EMBL/GenBank/DDBJ databases">
        <authorList>
            <person name="Kraege A."/>
            <person name="Thomma B."/>
        </authorList>
    </citation>
    <scope>NUCLEOTIDE SEQUENCE [LARGE SCALE GENOMIC DNA]</scope>
</reference>